<evidence type="ECO:0000313" key="2">
    <source>
        <dbReference type="Proteomes" id="UP001218218"/>
    </source>
</evidence>
<reference evidence="1" key="1">
    <citation type="submission" date="2023-03" db="EMBL/GenBank/DDBJ databases">
        <title>Massive genome expansion in bonnet fungi (Mycena s.s.) driven by repeated elements and novel gene families across ecological guilds.</title>
        <authorList>
            <consortium name="Lawrence Berkeley National Laboratory"/>
            <person name="Harder C.B."/>
            <person name="Miyauchi S."/>
            <person name="Viragh M."/>
            <person name="Kuo A."/>
            <person name="Thoen E."/>
            <person name="Andreopoulos B."/>
            <person name="Lu D."/>
            <person name="Skrede I."/>
            <person name="Drula E."/>
            <person name="Henrissat B."/>
            <person name="Morin E."/>
            <person name="Kohler A."/>
            <person name="Barry K."/>
            <person name="LaButti K."/>
            <person name="Morin E."/>
            <person name="Salamov A."/>
            <person name="Lipzen A."/>
            <person name="Mereny Z."/>
            <person name="Hegedus B."/>
            <person name="Baldrian P."/>
            <person name="Stursova M."/>
            <person name="Weitz H."/>
            <person name="Taylor A."/>
            <person name="Grigoriev I.V."/>
            <person name="Nagy L.G."/>
            <person name="Martin F."/>
            <person name="Kauserud H."/>
        </authorList>
    </citation>
    <scope>NUCLEOTIDE SEQUENCE</scope>
    <source>
        <strain evidence="1">CBHHK002</strain>
    </source>
</reference>
<organism evidence="1 2">
    <name type="scientific">Mycena albidolilacea</name>
    <dbReference type="NCBI Taxonomy" id="1033008"/>
    <lineage>
        <taxon>Eukaryota</taxon>
        <taxon>Fungi</taxon>
        <taxon>Dikarya</taxon>
        <taxon>Basidiomycota</taxon>
        <taxon>Agaricomycotina</taxon>
        <taxon>Agaricomycetes</taxon>
        <taxon>Agaricomycetidae</taxon>
        <taxon>Agaricales</taxon>
        <taxon>Marasmiineae</taxon>
        <taxon>Mycenaceae</taxon>
        <taxon>Mycena</taxon>
    </lineage>
</organism>
<name>A0AAD6Z014_9AGAR</name>
<evidence type="ECO:0000313" key="1">
    <source>
        <dbReference type="EMBL" id="KAJ7302630.1"/>
    </source>
</evidence>
<dbReference type="Proteomes" id="UP001218218">
    <property type="component" value="Unassembled WGS sequence"/>
</dbReference>
<keyword evidence="2" id="KW-1185">Reference proteome</keyword>
<gene>
    <name evidence="1" type="ORF">DFH08DRAFT_977628</name>
</gene>
<proteinExistence type="predicted"/>
<comment type="caution">
    <text evidence="1">The sequence shown here is derived from an EMBL/GenBank/DDBJ whole genome shotgun (WGS) entry which is preliminary data.</text>
</comment>
<dbReference type="AlphaFoldDB" id="A0AAD6Z014"/>
<protein>
    <submittedName>
        <fullName evidence="1">Uncharacterized protein</fullName>
    </submittedName>
</protein>
<dbReference type="EMBL" id="JARIHO010000113">
    <property type="protein sequence ID" value="KAJ7302630.1"/>
    <property type="molecule type" value="Genomic_DNA"/>
</dbReference>
<accession>A0AAD6Z014</accession>
<sequence length="239" mass="26478">MPILLPQTLATHTVLLRTSNNACMCPTGARWSSPSPRGMEMETKEREMEMGMGINSRAALAHARRLRYEHERQRSSRTSSADSGHMAAVFLAHPYPYSHAHSHHPPPLPPSLPPFSLTLIPDAPRTVLHSRCTAAGDGDEDGLEAGVRAALARTTRHAAANNAAPNRAELVRVDSRGVADASPAPRLQLSHRRQAASRRAMPPARSIVKRVRGSRVRRVREIRLPWRHARRRPVGKLLY</sequence>